<dbReference type="SUPFAM" id="SSF53822">
    <property type="entry name" value="Periplasmic binding protein-like I"/>
    <property type="match status" value="1"/>
</dbReference>
<evidence type="ECO:0000313" key="6">
    <source>
        <dbReference type="EMBL" id="ANY84709.1"/>
    </source>
</evidence>
<dbReference type="OrthoDB" id="7946617at2"/>
<dbReference type="SUPFAM" id="SSF47413">
    <property type="entry name" value="lambda repressor-like DNA-binding domains"/>
    <property type="match status" value="1"/>
</dbReference>
<reference evidence="6" key="1">
    <citation type="submission" date="2016-07" db="EMBL/GenBank/DDBJ databases">
        <title>Microvirga ossetica sp. nov. a new species of rhizobia isolated from root nodules of the legume species Vicia alpestris Steven originated from North Ossetia region in the Caucasus.</title>
        <authorList>
            <person name="Safronova V.I."/>
            <person name="Kuznetsova I.G."/>
            <person name="Sazanova A.L."/>
            <person name="Belimov A."/>
            <person name="Andronov E."/>
            <person name="Osledkin Y.S."/>
            <person name="Onishchuk O.P."/>
            <person name="Kurchak O.N."/>
            <person name="Shaposhnikov A.I."/>
            <person name="Willems A."/>
            <person name="Tikhonovich I.A."/>
        </authorList>
    </citation>
    <scope>NUCLEOTIDE SEQUENCE [LARGE SCALE GENOMIC DNA]</scope>
    <source>
        <strain evidence="6">V5/3M</strain>
        <plasmid evidence="6">unnamed2</plasmid>
    </source>
</reference>
<evidence type="ECO:0000256" key="1">
    <source>
        <dbReference type="ARBA" id="ARBA00023015"/>
    </source>
</evidence>
<keyword evidence="1" id="KW-0805">Transcription regulation</keyword>
<dbReference type="GO" id="GO:0003700">
    <property type="term" value="F:DNA-binding transcription factor activity"/>
    <property type="evidence" value="ECO:0007669"/>
    <property type="project" value="TreeGrafter"/>
</dbReference>
<dbReference type="PANTHER" id="PTHR30146:SF109">
    <property type="entry name" value="HTH-TYPE TRANSCRIPTIONAL REGULATOR GALS"/>
    <property type="match status" value="1"/>
</dbReference>
<geneLocation type="plasmid" evidence="6">
    <name>unnamed2</name>
</geneLocation>
<keyword evidence="3" id="KW-0804">Transcription</keyword>
<evidence type="ECO:0000256" key="2">
    <source>
        <dbReference type="ARBA" id="ARBA00023125"/>
    </source>
</evidence>
<feature type="region of interest" description="Disordered" evidence="4">
    <location>
        <begin position="327"/>
        <end position="347"/>
    </location>
</feature>
<dbReference type="AlphaFoldDB" id="A0A1B2EXJ0"/>
<sequence>MRRRGEATKSMVTISDVAKAVGVATSTVSRALTQPGRVSEIMRKRVESVAIELGYSPNPQARSLTSGRTQSMALLIPGATNPYFFDLIRGTQTEAKVRGYRHMLVDTEASAEIEATALAELPRVVDGVVLTGSRLTDSQLLEVSRRIPLVVVNREIEGVQSVVVDTSAAVAQALTYLASLGHTRTVFLGGPSDSWSSRRRWEALQRAAAQLKIDCVHIGPYMDMQSGAAAADAALHHGATACLFFNDMLAIGALRRFAERGVVVPRDISVVGCDDIFGADFCNPPLTTLTAPIDQVARIATDMLLTRLLGLPLPRQHEKVSAHLTVRQSTGTVPTKARRRSEAVRRA</sequence>
<dbReference type="Gene3D" id="3.40.50.2300">
    <property type="match status" value="2"/>
</dbReference>
<feature type="domain" description="HTH lacI-type" evidence="5">
    <location>
        <begin position="12"/>
        <end position="66"/>
    </location>
</feature>
<dbReference type="SMART" id="SM00354">
    <property type="entry name" value="HTH_LACI"/>
    <property type="match status" value="1"/>
</dbReference>
<protein>
    <submittedName>
        <fullName evidence="6">LacI family transcriptional regulator</fullName>
    </submittedName>
</protein>
<gene>
    <name evidence="6" type="ORF">BB934_41910</name>
</gene>
<organism evidence="6">
    <name type="scientific">Microvirga ossetica</name>
    <dbReference type="NCBI Taxonomy" id="1882682"/>
    <lineage>
        <taxon>Bacteria</taxon>
        <taxon>Pseudomonadati</taxon>
        <taxon>Pseudomonadota</taxon>
        <taxon>Alphaproteobacteria</taxon>
        <taxon>Hyphomicrobiales</taxon>
        <taxon>Methylobacteriaceae</taxon>
        <taxon>Microvirga</taxon>
    </lineage>
</organism>
<accession>A0A1B2EXJ0</accession>
<evidence type="ECO:0000256" key="3">
    <source>
        <dbReference type="ARBA" id="ARBA00023163"/>
    </source>
</evidence>
<dbReference type="GO" id="GO:0000976">
    <property type="term" value="F:transcription cis-regulatory region binding"/>
    <property type="evidence" value="ECO:0007669"/>
    <property type="project" value="TreeGrafter"/>
</dbReference>
<dbReference type="InterPro" id="IPR010982">
    <property type="entry name" value="Lambda_DNA-bd_dom_sf"/>
</dbReference>
<dbReference type="EMBL" id="CP016619">
    <property type="protein sequence ID" value="ANY84709.1"/>
    <property type="molecule type" value="Genomic_DNA"/>
</dbReference>
<dbReference type="PROSITE" id="PS50932">
    <property type="entry name" value="HTH_LACI_2"/>
    <property type="match status" value="1"/>
</dbReference>
<proteinExistence type="predicted"/>
<dbReference type="CDD" id="cd01392">
    <property type="entry name" value="HTH_LacI"/>
    <property type="match status" value="1"/>
</dbReference>
<name>A0A1B2EXJ0_9HYPH</name>
<keyword evidence="2" id="KW-0238">DNA-binding</keyword>
<dbReference type="Pfam" id="PF13377">
    <property type="entry name" value="Peripla_BP_3"/>
    <property type="match status" value="1"/>
</dbReference>
<dbReference type="InterPro" id="IPR046335">
    <property type="entry name" value="LacI/GalR-like_sensor"/>
</dbReference>
<dbReference type="KEGG" id="moc:BB934_41910"/>
<evidence type="ECO:0000259" key="5">
    <source>
        <dbReference type="PROSITE" id="PS50932"/>
    </source>
</evidence>
<dbReference type="RefSeq" id="WP_099515576.1">
    <property type="nucleotide sequence ID" value="NZ_CP016619.1"/>
</dbReference>
<evidence type="ECO:0000256" key="4">
    <source>
        <dbReference type="SAM" id="MobiDB-lite"/>
    </source>
</evidence>
<dbReference type="CDD" id="cd06267">
    <property type="entry name" value="PBP1_LacI_sugar_binding-like"/>
    <property type="match status" value="1"/>
</dbReference>
<dbReference type="Pfam" id="PF00356">
    <property type="entry name" value="LacI"/>
    <property type="match status" value="1"/>
</dbReference>
<dbReference type="PANTHER" id="PTHR30146">
    <property type="entry name" value="LACI-RELATED TRANSCRIPTIONAL REPRESSOR"/>
    <property type="match status" value="1"/>
</dbReference>
<dbReference type="Gene3D" id="1.10.260.40">
    <property type="entry name" value="lambda repressor-like DNA-binding domains"/>
    <property type="match status" value="1"/>
</dbReference>
<keyword evidence="6" id="KW-0614">Plasmid</keyword>
<dbReference type="InterPro" id="IPR000843">
    <property type="entry name" value="HTH_LacI"/>
</dbReference>
<dbReference type="InterPro" id="IPR028082">
    <property type="entry name" value="Peripla_BP_I"/>
</dbReference>